<evidence type="ECO:0008006" key="5">
    <source>
        <dbReference type="Google" id="ProtNLM"/>
    </source>
</evidence>
<proteinExistence type="predicted"/>
<comment type="caution">
    <text evidence="3">The sequence shown here is derived from an EMBL/GenBank/DDBJ whole genome shotgun (WGS) entry which is preliminary data.</text>
</comment>
<feature type="coiled-coil region" evidence="1">
    <location>
        <begin position="25"/>
        <end position="87"/>
    </location>
</feature>
<feature type="region of interest" description="Disordered" evidence="2">
    <location>
        <begin position="300"/>
        <end position="327"/>
    </location>
</feature>
<dbReference type="Proteomes" id="UP000324222">
    <property type="component" value="Unassembled WGS sequence"/>
</dbReference>
<keyword evidence="4" id="KW-1185">Reference proteome</keyword>
<gene>
    <name evidence="3" type="ORF">E2C01_012339</name>
</gene>
<organism evidence="3 4">
    <name type="scientific">Portunus trituberculatus</name>
    <name type="common">Swimming crab</name>
    <name type="synonym">Neptunus trituberculatus</name>
    <dbReference type="NCBI Taxonomy" id="210409"/>
    <lineage>
        <taxon>Eukaryota</taxon>
        <taxon>Metazoa</taxon>
        <taxon>Ecdysozoa</taxon>
        <taxon>Arthropoda</taxon>
        <taxon>Crustacea</taxon>
        <taxon>Multicrustacea</taxon>
        <taxon>Malacostraca</taxon>
        <taxon>Eumalacostraca</taxon>
        <taxon>Eucarida</taxon>
        <taxon>Decapoda</taxon>
        <taxon>Pleocyemata</taxon>
        <taxon>Brachyura</taxon>
        <taxon>Eubrachyura</taxon>
        <taxon>Portunoidea</taxon>
        <taxon>Portunidae</taxon>
        <taxon>Portuninae</taxon>
        <taxon>Portunus</taxon>
    </lineage>
</organism>
<sequence length="327" mass="35948">MEIEAVKLLIETQGKAFNTAMDIVVEQLKDRILTVERTMTDLTRSLEFTQAETVDLKNEVKMLRKSEAEYKTTIDSLKQGVEELEKRANYQEDYNRRNNLRISGLQHQPCVSETWEETAQEVSKLLEDQLQLPGLKIERAHRTGPVLALGPRTVVSRFERFGDREAVLRNARKLKGTGIYINEDLCPASQELRKQQIPLMKQARQDGKIAFFFKYTKLITKERRTQRPDLTSGGAAAAGDDADVTVRRVASVAVGSDAGKEKITLFSPTAGASVAFSAAVSTSTTTSGGAVNLATDASADASGMASGDQGAGNGPVRRRGNLRNRKT</sequence>
<dbReference type="AlphaFoldDB" id="A0A5B7DED6"/>
<dbReference type="EMBL" id="VSRR010000769">
    <property type="protein sequence ID" value="MPC19425.1"/>
    <property type="molecule type" value="Genomic_DNA"/>
</dbReference>
<evidence type="ECO:0000313" key="4">
    <source>
        <dbReference type="Proteomes" id="UP000324222"/>
    </source>
</evidence>
<dbReference type="InterPro" id="IPR004244">
    <property type="entry name" value="Transposase_22"/>
</dbReference>
<protein>
    <recommendedName>
        <fullName evidence="5">LINE-1 type transposase domain-containing protein 1</fullName>
    </recommendedName>
</protein>
<dbReference type="PANTHER" id="PTHR11505">
    <property type="entry name" value="L1 TRANSPOSABLE ELEMENT-RELATED"/>
    <property type="match status" value="1"/>
</dbReference>
<evidence type="ECO:0000256" key="2">
    <source>
        <dbReference type="SAM" id="MobiDB-lite"/>
    </source>
</evidence>
<accession>A0A5B7DED6</accession>
<keyword evidence="1" id="KW-0175">Coiled coil</keyword>
<name>A0A5B7DED6_PORTR</name>
<evidence type="ECO:0000313" key="3">
    <source>
        <dbReference type="EMBL" id="MPC19425.1"/>
    </source>
</evidence>
<feature type="compositionally biased region" description="Basic residues" evidence="2">
    <location>
        <begin position="316"/>
        <end position="327"/>
    </location>
</feature>
<dbReference type="Gene3D" id="3.30.70.1820">
    <property type="entry name" value="L1 transposable element, RRM domain"/>
    <property type="match status" value="1"/>
</dbReference>
<reference evidence="3 4" key="1">
    <citation type="submission" date="2019-05" db="EMBL/GenBank/DDBJ databases">
        <title>Another draft genome of Portunus trituberculatus and its Hox gene families provides insights of decapod evolution.</title>
        <authorList>
            <person name="Jeong J.-H."/>
            <person name="Song I."/>
            <person name="Kim S."/>
            <person name="Choi T."/>
            <person name="Kim D."/>
            <person name="Ryu S."/>
            <person name="Kim W."/>
        </authorList>
    </citation>
    <scope>NUCLEOTIDE SEQUENCE [LARGE SCALE GENOMIC DNA]</scope>
    <source>
        <tissue evidence="3">Muscle</tissue>
    </source>
</reference>
<dbReference type="OrthoDB" id="6380783at2759"/>
<evidence type="ECO:0000256" key="1">
    <source>
        <dbReference type="SAM" id="Coils"/>
    </source>
</evidence>